<dbReference type="EMBL" id="CP009520">
    <property type="protein sequence ID" value="AKB45350.1"/>
    <property type="molecule type" value="Genomic_DNA"/>
</dbReference>
<dbReference type="GeneID" id="24811608"/>
<protein>
    <submittedName>
        <fullName evidence="1">Uncharacterized protein</fullName>
    </submittedName>
</protein>
<evidence type="ECO:0000313" key="1">
    <source>
        <dbReference type="EMBL" id="AKB45350.1"/>
    </source>
</evidence>
<dbReference type="AlphaFoldDB" id="A0A0E3Q8E3"/>
<accession>A0A0E3Q8E3</accession>
<dbReference type="Proteomes" id="UP000033096">
    <property type="component" value="Chromosome"/>
</dbReference>
<name>A0A0E3Q8E3_9EURY</name>
<dbReference type="KEGG" id="mvc:MSVAZ_3081"/>
<proteinExistence type="predicted"/>
<organism evidence="1 2">
    <name type="scientific">Methanosarcina vacuolata Z-761</name>
    <dbReference type="NCBI Taxonomy" id="1434123"/>
    <lineage>
        <taxon>Archaea</taxon>
        <taxon>Methanobacteriati</taxon>
        <taxon>Methanobacteriota</taxon>
        <taxon>Stenosarchaea group</taxon>
        <taxon>Methanomicrobia</taxon>
        <taxon>Methanosarcinales</taxon>
        <taxon>Methanosarcinaceae</taxon>
        <taxon>Methanosarcina</taxon>
    </lineage>
</organism>
<gene>
    <name evidence="1" type="ORF">MSVAZ_3081</name>
</gene>
<reference evidence="1 2" key="1">
    <citation type="submission" date="2014-07" db="EMBL/GenBank/DDBJ databases">
        <title>Methanogenic archaea and the global carbon cycle.</title>
        <authorList>
            <person name="Henriksen J.R."/>
            <person name="Luke J."/>
            <person name="Reinhart S."/>
            <person name="Benedict M.N."/>
            <person name="Youngblut N.D."/>
            <person name="Metcalf M.E."/>
            <person name="Whitaker R.J."/>
            <person name="Metcalf W.W."/>
        </authorList>
    </citation>
    <scope>NUCLEOTIDE SEQUENCE [LARGE SCALE GENOMIC DNA]</scope>
    <source>
        <strain evidence="1 2">Z-761</strain>
    </source>
</reference>
<keyword evidence="2" id="KW-1185">Reference proteome</keyword>
<dbReference type="RefSeq" id="WP_048122690.1">
    <property type="nucleotide sequence ID" value="NZ_CP009520.1"/>
</dbReference>
<dbReference type="HOGENOM" id="CLU_1567136_0_0_2"/>
<sequence>MKKYIYIALFILLVALFVGVLAGSQNEENVSQAQSNSLKNPLKSVSQDIAWAANVQKHLKILNADLNGVSSAANTSDYTTLADYAEKIVNDTQNAMDENDQYTVSSKLQDAQKEWRAALQDYNSAGQSLLQGANEAKNGTIGAENFQKARTFRDSGTDHLKKASELAGIT</sequence>
<dbReference type="PATRIC" id="fig|1434123.4.peg.3787"/>
<evidence type="ECO:0000313" key="2">
    <source>
        <dbReference type="Proteomes" id="UP000033096"/>
    </source>
</evidence>